<feature type="transmembrane region" description="Helical" evidence="5">
    <location>
        <begin position="49"/>
        <end position="70"/>
    </location>
</feature>
<reference evidence="6 7" key="1">
    <citation type="submission" date="2019-06" db="EMBL/GenBank/DDBJ databases">
        <authorList>
            <person name="Rodrigo-Torres L."/>
            <person name="Arahal R. D."/>
            <person name="Lucena T."/>
        </authorList>
    </citation>
    <scope>NUCLEOTIDE SEQUENCE [LARGE SCALE GENOMIC DNA]</scope>
    <source>
        <strain evidence="6 7">SB0023/3</strain>
    </source>
</reference>
<evidence type="ECO:0000256" key="4">
    <source>
        <dbReference type="ARBA" id="ARBA00023136"/>
    </source>
</evidence>
<dbReference type="GO" id="GO:0016020">
    <property type="term" value="C:membrane"/>
    <property type="evidence" value="ECO:0007669"/>
    <property type="project" value="UniProtKB-SubCell"/>
</dbReference>
<evidence type="ECO:0000313" key="7">
    <source>
        <dbReference type="Proteomes" id="UP000410984"/>
    </source>
</evidence>
<evidence type="ECO:0000313" key="6">
    <source>
        <dbReference type="EMBL" id="VUD71514.1"/>
    </source>
</evidence>
<feature type="transmembrane region" description="Helical" evidence="5">
    <location>
        <begin position="116"/>
        <end position="135"/>
    </location>
</feature>
<keyword evidence="3 5" id="KW-1133">Transmembrane helix</keyword>
<accession>A0A509ED42</accession>
<keyword evidence="4 5" id="KW-0472">Membrane</keyword>
<dbReference type="RefSeq" id="WP_142582937.1">
    <property type="nucleotide sequence ID" value="NZ_CABFPH010000023.1"/>
</dbReference>
<evidence type="ECO:0000256" key="1">
    <source>
        <dbReference type="ARBA" id="ARBA00004141"/>
    </source>
</evidence>
<dbReference type="InterPro" id="IPR032808">
    <property type="entry name" value="DoxX"/>
</dbReference>
<name>A0A509ED42_9HYPH</name>
<feature type="transmembrane region" description="Helical" evidence="5">
    <location>
        <begin position="7"/>
        <end position="29"/>
    </location>
</feature>
<feature type="transmembrane region" description="Helical" evidence="5">
    <location>
        <begin position="77"/>
        <end position="96"/>
    </location>
</feature>
<dbReference type="EMBL" id="CABFPH010000023">
    <property type="protein sequence ID" value="VUD71514.1"/>
    <property type="molecule type" value="Genomic_DNA"/>
</dbReference>
<keyword evidence="7" id="KW-1185">Reference proteome</keyword>
<keyword evidence="2 5" id="KW-0812">Transmembrane</keyword>
<organism evidence="6 7">
    <name type="scientific">Methylobacterium symbioticum</name>
    <dbReference type="NCBI Taxonomy" id="2584084"/>
    <lineage>
        <taxon>Bacteria</taxon>
        <taxon>Pseudomonadati</taxon>
        <taxon>Pseudomonadota</taxon>
        <taxon>Alphaproteobacteria</taxon>
        <taxon>Hyphomicrobiales</taxon>
        <taxon>Methylobacteriaceae</taxon>
        <taxon>Methylobacterium</taxon>
    </lineage>
</organism>
<gene>
    <name evidence="6" type="primary">yphA_2</name>
    <name evidence="6" type="ORF">MET9862_02096</name>
</gene>
<dbReference type="Proteomes" id="UP000410984">
    <property type="component" value="Unassembled WGS sequence"/>
</dbReference>
<sequence>MDLSTWLNLVAVPLVAKICLVGMFPPSAYDKIAHWDEAMEQAASGPLPFPGLLLMLGIVVEFVTPVLIVIGWYDRAAAFVLAGFCAVTAVLFHRFWEDPDFWSKNGPGRAHFWDFLKNFGLVGGLLLVVIGGSYVPASEVVRHPLAAGPSAAEAPGNP</sequence>
<dbReference type="AlphaFoldDB" id="A0A509ED42"/>
<evidence type="ECO:0000256" key="3">
    <source>
        <dbReference type="ARBA" id="ARBA00022989"/>
    </source>
</evidence>
<dbReference type="OrthoDB" id="7272111at2"/>
<comment type="subcellular location">
    <subcellularLocation>
        <location evidence="1">Membrane</location>
        <topology evidence="1">Multi-pass membrane protein</topology>
    </subcellularLocation>
</comment>
<dbReference type="Pfam" id="PF07681">
    <property type="entry name" value="DoxX"/>
    <property type="match status" value="1"/>
</dbReference>
<proteinExistence type="predicted"/>
<protein>
    <submittedName>
        <fullName evidence="6">Inner membrane protein YphA</fullName>
    </submittedName>
</protein>
<evidence type="ECO:0000256" key="5">
    <source>
        <dbReference type="SAM" id="Phobius"/>
    </source>
</evidence>
<evidence type="ECO:0000256" key="2">
    <source>
        <dbReference type="ARBA" id="ARBA00022692"/>
    </source>
</evidence>